<evidence type="ECO:0000256" key="1">
    <source>
        <dbReference type="ARBA" id="ARBA00022450"/>
    </source>
</evidence>
<dbReference type="Gene3D" id="3.30.559.30">
    <property type="entry name" value="Nonribosomal peptide synthetase, condensation domain"/>
    <property type="match status" value="1"/>
</dbReference>
<dbReference type="Pfam" id="PF00109">
    <property type="entry name" value="ketoacyl-synt"/>
    <property type="match status" value="1"/>
</dbReference>
<dbReference type="Gene3D" id="3.40.366.10">
    <property type="entry name" value="Malonyl-Coenzyme A Acyl Carrier Protein, domain 2"/>
    <property type="match status" value="1"/>
</dbReference>
<evidence type="ECO:0000256" key="4">
    <source>
        <dbReference type="PROSITE-ProRule" id="PRU01363"/>
    </source>
</evidence>
<keyword evidence="2" id="KW-0597">Phosphoprotein</keyword>
<dbReference type="SUPFAM" id="SSF53901">
    <property type="entry name" value="Thiolase-like"/>
    <property type="match status" value="1"/>
</dbReference>
<evidence type="ECO:0000259" key="7">
    <source>
        <dbReference type="PROSITE" id="PS52019"/>
    </source>
</evidence>
<name>A0A1S3K7A2_LINAN</name>
<dbReference type="InterPro" id="IPR016036">
    <property type="entry name" value="Malonyl_transacylase_ACP-bd"/>
</dbReference>
<dbReference type="InterPro" id="IPR049900">
    <property type="entry name" value="PKS_mFAS_DH"/>
</dbReference>
<proteinExistence type="predicted"/>
<dbReference type="PROSITE" id="PS52019">
    <property type="entry name" value="PKS_MFAS_DH"/>
    <property type="match status" value="1"/>
</dbReference>
<dbReference type="Gene3D" id="1.10.1200.10">
    <property type="entry name" value="ACP-like"/>
    <property type="match status" value="1"/>
</dbReference>
<dbReference type="InterPro" id="IPR023213">
    <property type="entry name" value="CAT-like_dom_sf"/>
</dbReference>
<dbReference type="Pfam" id="PF21089">
    <property type="entry name" value="PKS_DH_N"/>
    <property type="match status" value="1"/>
</dbReference>
<dbReference type="PROSITE" id="PS00606">
    <property type="entry name" value="KS3_1"/>
    <property type="match status" value="1"/>
</dbReference>
<keyword evidence="3" id="KW-0808">Transferase</keyword>
<feature type="domain" description="Carrier" evidence="5">
    <location>
        <begin position="2048"/>
        <end position="2132"/>
    </location>
</feature>
<sequence length="2580" mass="287994">MEDLNALAIVGLGCRFPGADNLDEFWKVLCNGENHVVDIPKDRWDNDLYYDSDRLSTGKTCIKKAGVIKNYEWFDNDMYGINDEEAQRMDPQQRWVLDCCYMALENAGIPLETVRDSNTGVYIGSMNDGFKDIMQDLAAINEYSVTGVSSSILSARVSYVFGLRGPSMTIDTACSSSLVAINAASNALQNGDCDMVVCGGVSCFLNPYANIALSKSGMVSPTGQCKAFTAEADGYARGEGCGIVVLKRLKDALENNDNIWGLVSSVVNQDGSTAHPMTSPSKDQQMALFKMLRDKQGIDPDDIQYVEAHGTGTQVGDMTEANSIGQFFERGKRQLPSITIGSVKTNIGHLESAAGVAGLIKVLLMMKHGLFVPSLHFKDGKPNPKIPFEDLGLKISTEMTSWNCPNDQRRMAFVNSFGFGGTNAAAFVKQFELPKAPSTRSELTFVAKDSDSSVSTPLNKFDAEIRKQNGSSLAIGLGGSGAPLPHKVICFSANSVNSLRRSANEVLDDIAIKSLTDQDLDRLMYTSTCRRTHHPVRLAMVTTSVQNLQDNLASRLKHQFHAERKKVRVIYLFSGVATTWKGMCHQLLMFDNVFLAKMSEIDKILTPKTGWSVLNKLVEQKDVSDPEVEPIVIFACQVCLVALWSHWGIEPHAVVGQSVGEVAAFYCAGVMSLEEAAHIICTRTKYASKAGKGHMMVVENFATDRLRSLLQDRLNGEVDIAITNSPMSNTVSGSPAYINSLKQILSEPNYADVNTIDLPVHIAYHSQHMEAAGQNIELELKDMTLGSARKVKHRTQKIALYSTVTGRCLKTEDHVPSSYWRENVREPVLLNEAIGAALQEECTNVVLEIGPRPVFRRFIDQFENANGVVVLPSMKKGLSAEPLLLSLAEMYERGVNPMWNKIVSIPVALGDKPRHHFDPKPNIVHMRTAREQQYGMHHSSHPYMQRMPGSKPEYVVTMNKSSTPFIYDHVMVGAGIVVPGAFYADVALTAVSEISNRPSEYFLVQINFVEPLFVSSDSEMDVHVVFELNEACEIGKDIYHFAIKDDKKTYAAGEIVREDEVQKSSIPDIRGIESRCTINVPVDQIYDGLHHAGFDYGPTMKFITNFLVNKEECISTLAIPQSIIEDMYRTSIHPSVLDSLLQTAGVFCSGPLHDQGQDTKMIPISLGSIRVLQKPSPIMKAYCRIMHHSSGKAHFNCFLLSMKGDIIAELRNCVMKLIGKNTPENFLGHLTWHRAKLDVPKTKHQSKGLVLVDKNSAVQWKEGGIGFPECSGERELGDWMERNIPNYLQDPNYIIYAWGARTANDVKMDTKKMFEGCHRACTGLRLLMKILIDMQITIPVIVLTVSCQSLSFHDFQGSPHFTPFGAQLWGMVRCFLKEETYEKISLVDLYSGSPEETETLRCYLEDADSFVANHPEIVIKEESVYKPSPTKASTDLNYARYRKNVAEEGCPVRLVSSDPNGYSELRFQHQARCNNKLIDPGDVKVNVHHAFLNQIKGAPATSSESDNPCHLWYMSPSVDHDVISYSLVGKVADTNGKSDLSNGDEVFICCPSPIESVVHVPIEYVISSRLIPWDVVPLFPVVHLAKQILVGCINNASPKSQRLILVHNDDTLPLVQVLTDMARVANFDLESLSRHAIPKNNALQSCQTVLVMTEITRSEIVQLGKLFSQAQCLLVFEEFIQGNEFMALRRHFPNAKKKTFSIRDEFSLHQLKAKVPTTVEWLSAFSAELSLKSEVKQFVPMNKIPNARFEFGNSTVEDTIVDVCMETQAIYSISVPPSGDVFASKNRLFRSDSCYVVIGGLTGLGQLITKCLAKHKVGVIATISRSAPTPDQLRERRDLEIKHQVLVIHEQADVSNYTSVSSAFERLAQRKIPIKGIFHGAAVLADGAFVNQNQDTFERATGPKIKGSWNLHKLSINLPLDYFVMHSSVASLLGNPGQTNYGAGNAFMDSLAHYRRQQHLPAQSINWGALNLGLLNQNPNTGQRLKNEGINALNEDDILECFLHALLRNDAQAMYADIPFKTNSKSFHSNDDADSAEVTLNIEQIRNMSSEDRKQYIKHWVMRTTGRILMGPCKIDENQSLNDLGFDSLNMMSFIRKVRDQFQVSLIPAVLMSSDQKPTTFADLIEQLIGDGVQQHSPHSPNRSIQKPAFTHRWKYNSQGTKEDLANHLIVKIRLPEQGYAADIVLWQNITKLVSENNPVLRMRYRRNAGLGTDKIEFLSDDTPEVQLIDGTEDSMERSIEEIMRRPFNSSNESPWRVAFVNTTPPMVLFVFHHIAVDVDSMRIMLQDNILPYLRSVHAGNPLTTHFGKVSAIPSLADAIDRHLTEEEKTRLKVFWENNLPEEVPLVRVSKKVLPQCTFGKSVTVTGQIDDDMMIHLLRWRGSEEFTLFQFICSVYQLLLHAASNIERFVISGSVDMRVALGLEGVMTNCVNILPIPVRFDNHSQTFREFLRVNKSTIQKCCVENALCPPDLIYDTMPQEQVANIGKHLINYHNAVVEEDNALFGGAVIEHYLLDFYRETRLEVIESDHPKRIELKFQGSCDLLDDETIHVLMSRLMALVGATIRNPDHTIETLIEKATA</sequence>
<dbReference type="InterPro" id="IPR016039">
    <property type="entry name" value="Thiolase-like"/>
</dbReference>
<dbReference type="Pfam" id="PF08659">
    <property type="entry name" value="KR"/>
    <property type="match status" value="1"/>
</dbReference>
<dbReference type="GO" id="GO:0004312">
    <property type="term" value="F:fatty acid synthase activity"/>
    <property type="evidence" value="ECO:0007669"/>
    <property type="project" value="TreeGrafter"/>
</dbReference>
<dbReference type="UniPathway" id="UPA00094"/>
<dbReference type="InterPro" id="IPR049551">
    <property type="entry name" value="PKS_DH_C"/>
</dbReference>
<dbReference type="Gene3D" id="3.10.129.110">
    <property type="entry name" value="Polyketide synthase dehydratase"/>
    <property type="match status" value="1"/>
</dbReference>
<keyword evidence="8" id="KW-1185">Reference proteome</keyword>
<dbReference type="SMART" id="SM00822">
    <property type="entry name" value="PKS_KR"/>
    <property type="match status" value="1"/>
</dbReference>
<feature type="active site" description="Proton acceptor; for dehydratase activity" evidence="4">
    <location>
        <position position="969"/>
    </location>
</feature>
<dbReference type="Pfam" id="PF02801">
    <property type="entry name" value="Ketoacyl-synt_C"/>
    <property type="match status" value="1"/>
</dbReference>
<dbReference type="InterPro" id="IPR001242">
    <property type="entry name" value="Condensation_dom"/>
</dbReference>
<organism evidence="8 9">
    <name type="scientific">Lingula anatina</name>
    <name type="common">Brachiopod</name>
    <name type="synonym">Lingula unguis</name>
    <dbReference type="NCBI Taxonomy" id="7574"/>
    <lineage>
        <taxon>Eukaryota</taxon>
        <taxon>Metazoa</taxon>
        <taxon>Spiralia</taxon>
        <taxon>Lophotrochozoa</taxon>
        <taxon>Brachiopoda</taxon>
        <taxon>Linguliformea</taxon>
        <taxon>Lingulata</taxon>
        <taxon>Lingulida</taxon>
        <taxon>Linguloidea</taxon>
        <taxon>Lingulidae</taxon>
        <taxon>Lingula</taxon>
    </lineage>
</organism>
<evidence type="ECO:0000256" key="2">
    <source>
        <dbReference type="ARBA" id="ARBA00022553"/>
    </source>
</evidence>
<dbReference type="InterPro" id="IPR016035">
    <property type="entry name" value="Acyl_Trfase/lysoPLipase"/>
</dbReference>
<dbReference type="SUPFAM" id="SSF52151">
    <property type="entry name" value="FabD/lysophospholipase-like"/>
    <property type="match status" value="1"/>
</dbReference>
<dbReference type="PANTHER" id="PTHR43775">
    <property type="entry name" value="FATTY ACID SYNTHASE"/>
    <property type="match status" value="1"/>
</dbReference>
<dbReference type="InterPro" id="IPR014030">
    <property type="entry name" value="Ketoacyl_synth_N"/>
</dbReference>
<dbReference type="Proteomes" id="UP000085678">
    <property type="component" value="Unplaced"/>
</dbReference>
<dbReference type="InterPro" id="IPR001227">
    <property type="entry name" value="Ac_transferase_dom_sf"/>
</dbReference>
<dbReference type="GeneID" id="106179436"/>
<dbReference type="Gene3D" id="3.30.70.250">
    <property type="entry name" value="Malonyl-CoA ACP transacylase, ACP-binding"/>
    <property type="match status" value="1"/>
</dbReference>
<dbReference type="Pfam" id="PF00698">
    <property type="entry name" value="Acyl_transf_1"/>
    <property type="match status" value="1"/>
</dbReference>
<dbReference type="GO" id="GO:0004315">
    <property type="term" value="F:3-oxoacyl-[acyl-carrier-protein] synthase activity"/>
    <property type="evidence" value="ECO:0007669"/>
    <property type="project" value="InterPro"/>
</dbReference>
<dbReference type="SMART" id="SM00826">
    <property type="entry name" value="PKS_DH"/>
    <property type="match status" value="1"/>
</dbReference>
<dbReference type="Pfam" id="PF00550">
    <property type="entry name" value="PP-binding"/>
    <property type="match status" value="1"/>
</dbReference>
<dbReference type="InterPro" id="IPR014043">
    <property type="entry name" value="Acyl_transferase_dom"/>
</dbReference>
<evidence type="ECO:0000259" key="5">
    <source>
        <dbReference type="PROSITE" id="PS50075"/>
    </source>
</evidence>
<evidence type="ECO:0000256" key="3">
    <source>
        <dbReference type="ARBA" id="ARBA00022679"/>
    </source>
</evidence>
<dbReference type="InterPro" id="IPR009081">
    <property type="entry name" value="PP-bd_ACP"/>
</dbReference>
<evidence type="ECO:0000259" key="6">
    <source>
        <dbReference type="PROSITE" id="PS52004"/>
    </source>
</evidence>
<dbReference type="Gene3D" id="3.40.47.10">
    <property type="match status" value="1"/>
</dbReference>
<feature type="active site" description="Proton donor; for dehydratase activity" evidence="4">
    <location>
        <position position="1138"/>
    </location>
</feature>
<dbReference type="InterPro" id="IPR020807">
    <property type="entry name" value="PKS_DH"/>
</dbReference>
<evidence type="ECO:0000313" key="9">
    <source>
        <dbReference type="RefSeq" id="XP_013418510.1"/>
    </source>
</evidence>
<keyword evidence="1" id="KW-0596">Phosphopantetheine</keyword>
<dbReference type="InterPro" id="IPR014031">
    <property type="entry name" value="Ketoacyl_synth_C"/>
</dbReference>
<dbReference type="STRING" id="7574.A0A1S3K7A2"/>
<dbReference type="InterPro" id="IPR013968">
    <property type="entry name" value="PKS_KR"/>
</dbReference>
<dbReference type="InterPro" id="IPR020841">
    <property type="entry name" value="PKS_Beta-ketoAc_synthase_dom"/>
</dbReference>
<dbReference type="PROSITE" id="PS52004">
    <property type="entry name" value="KS3_2"/>
    <property type="match status" value="1"/>
</dbReference>
<evidence type="ECO:0000313" key="8">
    <source>
        <dbReference type="Proteomes" id="UP000085678"/>
    </source>
</evidence>
<dbReference type="RefSeq" id="XP_013418510.1">
    <property type="nucleotide sequence ID" value="XM_013563056.1"/>
</dbReference>
<dbReference type="InterPro" id="IPR018201">
    <property type="entry name" value="Ketoacyl_synth_AS"/>
</dbReference>
<feature type="region of interest" description="N-terminal hotdog fold" evidence="4">
    <location>
        <begin position="937"/>
        <end position="1062"/>
    </location>
</feature>
<dbReference type="Gene3D" id="3.40.50.720">
    <property type="entry name" value="NAD(P)-binding Rossmann-like Domain"/>
    <property type="match status" value="1"/>
</dbReference>
<reference evidence="9" key="1">
    <citation type="submission" date="2025-08" db="UniProtKB">
        <authorList>
            <consortium name="RefSeq"/>
        </authorList>
    </citation>
    <scope>IDENTIFICATION</scope>
    <source>
        <tissue evidence="9">Gonads</tissue>
    </source>
</reference>
<dbReference type="Gene3D" id="3.30.559.10">
    <property type="entry name" value="Chloramphenicol acetyltransferase-like domain"/>
    <property type="match status" value="1"/>
</dbReference>
<protein>
    <submittedName>
        <fullName evidence="9">Uncharacterized protein LOC106179436</fullName>
    </submittedName>
</protein>
<dbReference type="InterPro" id="IPR049552">
    <property type="entry name" value="PKS_DH_N"/>
</dbReference>
<dbReference type="InParanoid" id="A0A1S3K7A2"/>
<dbReference type="KEGG" id="lak:106179436"/>
<feature type="region of interest" description="C-terminal hotdog fold" evidence="4">
    <location>
        <begin position="1077"/>
        <end position="1224"/>
    </location>
</feature>
<dbReference type="SUPFAM" id="SSF51735">
    <property type="entry name" value="NAD(P)-binding Rossmann-fold domains"/>
    <property type="match status" value="1"/>
</dbReference>
<dbReference type="InterPro" id="IPR036291">
    <property type="entry name" value="NAD(P)-bd_dom_sf"/>
</dbReference>
<dbReference type="InterPro" id="IPR042104">
    <property type="entry name" value="PKS_dehydratase_sf"/>
</dbReference>
<dbReference type="InterPro" id="IPR050091">
    <property type="entry name" value="PKS_NRPS_Biosynth_Enz"/>
</dbReference>
<dbReference type="InterPro" id="IPR032821">
    <property type="entry name" value="PKS_assoc"/>
</dbReference>
<dbReference type="SUPFAM" id="SSF52777">
    <property type="entry name" value="CoA-dependent acyltransferases"/>
    <property type="match status" value="2"/>
</dbReference>
<accession>A0A1S3K7A2</accession>
<dbReference type="GO" id="GO:0006633">
    <property type="term" value="P:fatty acid biosynthetic process"/>
    <property type="evidence" value="ECO:0007669"/>
    <property type="project" value="UniProtKB-UniPathway"/>
</dbReference>
<gene>
    <name evidence="9" type="primary">LOC106179436</name>
</gene>
<dbReference type="PANTHER" id="PTHR43775:SF37">
    <property type="entry name" value="SI:DKEY-61P9.11"/>
    <property type="match status" value="1"/>
</dbReference>
<dbReference type="SMART" id="SM00827">
    <property type="entry name" value="PKS_AT"/>
    <property type="match status" value="1"/>
</dbReference>
<dbReference type="InterPro" id="IPR036736">
    <property type="entry name" value="ACP-like_sf"/>
</dbReference>
<dbReference type="Pfam" id="PF16197">
    <property type="entry name" value="KAsynt_C_assoc"/>
    <property type="match status" value="1"/>
</dbReference>
<dbReference type="Pfam" id="PF00668">
    <property type="entry name" value="Condensation"/>
    <property type="match status" value="1"/>
</dbReference>
<dbReference type="Gene3D" id="3.30.70.3290">
    <property type="match status" value="1"/>
</dbReference>
<dbReference type="SUPFAM" id="SSF47336">
    <property type="entry name" value="ACP-like"/>
    <property type="match status" value="1"/>
</dbReference>
<feature type="domain" description="Ketosynthase family 3 (KS3)" evidence="6">
    <location>
        <begin position="4"/>
        <end position="430"/>
    </location>
</feature>
<dbReference type="InterPro" id="IPR057326">
    <property type="entry name" value="KR_dom"/>
</dbReference>
<dbReference type="Pfam" id="PF14765">
    <property type="entry name" value="PS-DH"/>
    <property type="match status" value="1"/>
</dbReference>
<feature type="domain" description="PKS/mFAS DH" evidence="7">
    <location>
        <begin position="937"/>
        <end position="1224"/>
    </location>
</feature>
<dbReference type="OrthoDB" id="329835at2759"/>
<dbReference type="PROSITE" id="PS50075">
    <property type="entry name" value="CARRIER"/>
    <property type="match status" value="1"/>
</dbReference>
<dbReference type="SMART" id="SM00825">
    <property type="entry name" value="PKS_KS"/>
    <property type="match status" value="1"/>
</dbReference>
<dbReference type="SUPFAM" id="SSF55048">
    <property type="entry name" value="Probable ACP-binding domain of malonyl-CoA ACP transacylase"/>
    <property type="match status" value="1"/>
</dbReference>
<dbReference type="CDD" id="cd00833">
    <property type="entry name" value="PKS"/>
    <property type="match status" value="1"/>
</dbReference>